<name>A0A1B6HXM0_9HEMI</name>
<dbReference type="EMBL" id="GECU01028265">
    <property type="protein sequence ID" value="JAS79441.1"/>
    <property type="molecule type" value="Transcribed_RNA"/>
</dbReference>
<gene>
    <name evidence="1" type="ORF">g.13553</name>
</gene>
<feature type="non-terminal residue" evidence="1">
    <location>
        <position position="1"/>
    </location>
</feature>
<accession>A0A1B6HXM0</accession>
<evidence type="ECO:0000313" key="1">
    <source>
        <dbReference type="EMBL" id="JAS79441.1"/>
    </source>
</evidence>
<reference evidence="1" key="1">
    <citation type="submission" date="2015-11" db="EMBL/GenBank/DDBJ databases">
        <title>De novo transcriptome assembly of four potential Pierce s Disease insect vectors from Arizona vineyards.</title>
        <authorList>
            <person name="Tassone E.E."/>
        </authorList>
    </citation>
    <scope>NUCLEOTIDE SEQUENCE</scope>
</reference>
<proteinExistence type="predicted"/>
<protein>
    <submittedName>
        <fullName evidence="1">Uncharacterized protein</fullName>
    </submittedName>
</protein>
<organism evidence="1">
    <name type="scientific">Homalodisca liturata</name>
    <dbReference type="NCBI Taxonomy" id="320908"/>
    <lineage>
        <taxon>Eukaryota</taxon>
        <taxon>Metazoa</taxon>
        <taxon>Ecdysozoa</taxon>
        <taxon>Arthropoda</taxon>
        <taxon>Hexapoda</taxon>
        <taxon>Insecta</taxon>
        <taxon>Pterygota</taxon>
        <taxon>Neoptera</taxon>
        <taxon>Paraneoptera</taxon>
        <taxon>Hemiptera</taxon>
        <taxon>Auchenorrhyncha</taxon>
        <taxon>Membracoidea</taxon>
        <taxon>Cicadellidae</taxon>
        <taxon>Cicadellinae</taxon>
        <taxon>Proconiini</taxon>
        <taxon>Homalodisca</taxon>
    </lineage>
</organism>
<sequence length="120" mass="13528">ERGETATFKGVLNVNGGKRYLRVDLILLTLEWTNEEFGKVVHRTRLCKKVGGDVQIEGGCGVTMMAQWNYRLVPFPIKIPEIDYSLSQVTTHFRALATAIWSNGSISEEKEIGRCEVIIE</sequence>
<dbReference type="AlphaFoldDB" id="A0A1B6HXM0"/>